<dbReference type="SUPFAM" id="SSF81891">
    <property type="entry name" value="Poly A polymerase C-terminal region-like"/>
    <property type="match status" value="1"/>
</dbReference>
<evidence type="ECO:0000256" key="11">
    <source>
        <dbReference type="RuleBase" id="RU003953"/>
    </source>
</evidence>
<accession>A0AA51N6U5</accession>
<evidence type="ECO:0000256" key="10">
    <source>
        <dbReference type="ARBA" id="ARBA00022884"/>
    </source>
</evidence>
<keyword evidence="3" id="KW-0819">tRNA processing</keyword>
<dbReference type="PANTHER" id="PTHR47545:SF1">
    <property type="entry name" value="MULTIFUNCTIONAL CCA PROTEIN"/>
    <property type="match status" value="1"/>
</dbReference>
<dbReference type="FunFam" id="3.30.460.10:FF:000033">
    <property type="entry name" value="Poly A polymerase head domain protein"/>
    <property type="match status" value="1"/>
</dbReference>
<dbReference type="Proteomes" id="UP001244443">
    <property type="component" value="Chromosome"/>
</dbReference>
<dbReference type="InterPro" id="IPR002646">
    <property type="entry name" value="PolA_pol_head_dom"/>
</dbReference>
<keyword evidence="8" id="KW-0067">ATP-binding</keyword>
<keyword evidence="6" id="KW-0547">Nucleotide-binding</keyword>
<dbReference type="CDD" id="cd00077">
    <property type="entry name" value="HDc"/>
    <property type="match status" value="1"/>
</dbReference>
<keyword evidence="9" id="KW-0460">Magnesium</keyword>
<dbReference type="GO" id="GO:0046872">
    <property type="term" value="F:metal ion binding"/>
    <property type="evidence" value="ECO:0007669"/>
    <property type="project" value="UniProtKB-KW"/>
</dbReference>
<dbReference type="NCBIfam" id="TIGR00277">
    <property type="entry name" value="HDIG"/>
    <property type="match status" value="1"/>
</dbReference>
<dbReference type="GO" id="GO:0042245">
    <property type="term" value="P:RNA repair"/>
    <property type="evidence" value="ECO:0007669"/>
    <property type="project" value="UniProtKB-KW"/>
</dbReference>
<sequence>MNFSAFLAQHPVFELVKKSAQSLGVEVYIVGGYVRDLILKRASKDIDFVCVGSGIELAKEIASNIGPNKKIQIFKNFGTASILYKDLELEFVGARKESYQRDSRKPIVEEGTLEDDQNRRDFTINALAISLNEENYGALIDPFDGVKDLKKKLIKTPLEPDVTFSDDPLRMMRAVRFAARLNFDIAPKTFDSITKNAERLKIISSERIIDELNKIIMAEKPSYGFKLLYHSKLLEQFFPEMVELHGVEEKNGFKHKDNFYHTLQVLDNTAEYGGDLWLRWAAILHDIAKPATKRFNPKQGWTFHGHEDRGARMVPKIFKRLKLPLNEKMKYVQKLVLLHLRPIPLVRDNITDNAVRRLLFEAGDDIEDLMTLCRADVTSKNMNKVKQFRANFDKVEQKMKEVEEKDQVRNFQPPVSGEDIMKAFGLSPCKEIGIIKSEIKEAILDGKIQNNREEAYQFMLDVGRKLNLIKL</sequence>
<comment type="cofactor">
    <cofactor evidence="1">
        <name>Mg(2+)</name>
        <dbReference type="ChEBI" id="CHEBI:18420"/>
    </cofactor>
</comment>
<name>A0AA51N6U5_9BACT</name>
<dbReference type="AlphaFoldDB" id="A0AA51N6U5"/>
<dbReference type="SUPFAM" id="SSF81301">
    <property type="entry name" value="Nucleotidyltransferase"/>
    <property type="match status" value="1"/>
</dbReference>
<keyword evidence="14" id="KW-1185">Reference proteome</keyword>
<dbReference type="SMART" id="SM00471">
    <property type="entry name" value="HDc"/>
    <property type="match status" value="1"/>
</dbReference>
<organism evidence="13 14">
    <name type="scientific">Marivirga arenosa</name>
    <dbReference type="NCBI Taxonomy" id="3059076"/>
    <lineage>
        <taxon>Bacteria</taxon>
        <taxon>Pseudomonadati</taxon>
        <taxon>Bacteroidota</taxon>
        <taxon>Cytophagia</taxon>
        <taxon>Cytophagales</taxon>
        <taxon>Marivirgaceae</taxon>
        <taxon>Marivirga</taxon>
    </lineage>
</organism>
<dbReference type="Pfam" id="PF01966">
    <property type="entry name" value="HD"/>
    <property type="match status" value="1"/>
</dbReference>
<keyword evidence="4" id="KW-0548">Nucleotidyltransferase</keyword>
<evidence type="ECO:0000313" key="13">
    <source>
        <dbReference type="EMBL" id="WMN07217.1"/>
    </source>
</evidence>
<proteinExistence type="inferred from homology"/>
<dbReference type="InterPro" id="IPR043519">
    <property type="entry name" value="NT_sf"/>
</dbReference>
<evidence type="ECO:0000256" key="1">
    <source>
        <dbReference type="ARBA" id="ARBA00001946"/>
    </source>
</evidence>
<dbReference type="Pfam" id="PF01743">
    <property type="entry name" value="PolyA_pol"/>
    <property type="match status" value="1"/>
</dbReference>
<dbReference type="Gene3D" id="1.10.246.80">
    <property type="match status" value="1"/>
</dbReference>
<dbReference type="InterPro" id="IPR003607">
    <property type="entry name" value="HD/PDEase_dom"/>
</dbReference>
<protein>
    <submittedName>
        <fullName evidence="13">HD domain-containing protein</fullName>
    </submittedName>
</protein>
<evidence type="ECO:0000256" key="9">
    <source>
        <dbReference type="ARBA" id="ARBA00022842"/>
    </source>
</evidence>
<evidence type="ECO:0000256" key="4">
    <source>
        <dbReference type="ARBA" id="ARBA00022695"/>
    </source>
</evidence>
<dbReference type="EMBL" id="CP129970">
    <property type="protein sequence ID" value="WMN07217.1"/>
    <property type="molecule type" value="Genomic_DNA"/>
</dbReference>
<dbReference type="InterPro" id="IPR006675">
    <property type="entry name" value="HDIG_dom"/>
</dbReference>
<dbReference type="CDD" id="cd05398">
    <property type="entry name" value="NT_ClassII-CCAase"/>
    <property type="match status" value="1"/>
</dbReference>
<evidence type="ECO:0000256" key="8">
    <source>
        <dbReference type="ARBA" id="ARBA00022840"/>
    </source>
</evidence>
<dbReference type="InterPro" id="IPR050124">
    <property type="entry name" value="tRNA_CCA-adding_enzyme"/>
</dbReference>
<dbReference type="PANTHER" id="PTHR47545">
    <property type="entry name" value="MULTIFUNCTIONAL CCA PROTEIN"/>
    <property type="match status" value="1"/>
</dbReference>
<dbReference type="Pfam" id="PF12627">
    <property type="entry name" value="PolyA_pol_RNAbd"/>
    <property type="match status" value="1"/>
</dbReference>
<evidence type="ECO:0000256" key="5">
    <source>
        <dbReference type="ARBA" id="ARBA00022723"/>
    </source>
</evidence>
<dbReference type="GO" id="GO:0005524">
    <property type="term" value="F:ATP binding"/>
    <property type="evidence" value="ECO:0007669"/>
    <property type="project" value="UniProtKB-KW"/>
</dbReference>
<dbReference type="Gene3D" id="3.30.460.10">
    <property type="entry name" value="Beta Polymerase, domain 2"/>
    <property type="match status" value="1"/>
</dbReference>
<feature type="domain" description="HD/PDEase" evidence="12">
    <location>
        <begin position="254"/>
        <end position="382"/>
    </location>
</feature>
<dbReference type="RefSeq" id="WP_308357301.1">
    <property type="nucleotide sequence ID" value="NZ_CP129970.2"/>
</dbReference>
<keyword evidence="2 11" id="KW-0808">Transferase</keyword>
<dbReference type="InterPro" id="IPR032828">
    <property type="entry name" value="PolyA_RNA-bd"/>
</dbReference>
<evidence type="ECO:0000313" key="14">
    <source>
        <dbReference type="Proteomes" id="UP001244443"/>
    </source>
</evidence>
<evidence type="ECO:0000256" key="3">
    <source>
        <dbReference type="ARBA" id="ARBA00022694"/>
    </source>
</evidence>
<evidence type="ECO:0000256" key="7">
    <source>
        <dbReference type="ARBA" id="ARBA00022800"/>
    </source>
</evidence>
<keyword evidence="5" id="KW-0479">Metal-binding</keyword>
<dbReference type="InterPro" id="IPR006674">
    <property type="entry name" value="HD_domain"/>
</dbReference>
<dbReference type="GO" id="GO:0008033">
    <property type="term" value="P:tRNA processing"/>
    <property type="evidence" value="ECO:0007669"/>
    <property type="project" value="UniProtKB-KW"/>
</dbReference>
<evidence type="ECO:0000256" key="2">
    <source>
        <dbReference type="ARBA" id="ARBA00022679"/>
    </source>
</evidence>
<keyword evidence="7" id="KW-0692">RNA repair</keyword>
<keyword evidence="10 11" id="KW-0694">RNA-binding</keyword>
<comment type="similarity">
    <text evidence="11">Belongs to the tRNA nucleotidyltransferase/poly(A) polymerase family.</text>
</comment>
<dbReference type="Gene3D" id="1.10.3090.10">
    <property type="entry name" value="cca-adding enzyme, domain 2"/>
    <property type="match status" value="1"/>
</dbReference>
<dbReference type="GO" id="GO:0003723">
    <property type="term" value="F:RNA binding"/>
    <property type="evidence" value="ECO:0007669"/>
    <property type="project" value="UniProtKB-KW"/>
</dbReference>
<evidence type="ECO:0000259" key="12">
    <source>
        <dbReference type="SMART" id="SM00471"/>
    </source>
</evidence>
<gene>
    <name evidence="13" type="ORF">QYS48_13500</name>
</gene>
<reference evidence="13" key="1">
    <citation type="submission" date="2023-08" db="EMBL/GenBank/DDBJ databases">
        <title>Comparative genomics and taxonomic characterization of three novel marine species of genus Marivirga.</title>
        <authorList>
            <person name="Muhammad N."/>
            <person name="Kim S.-G."/>
        </authorList>
    </citation>
    <scope>NUCLEOTIDE SEQUENCE [LARGE SCALE GENOMIC DNA]</scope>
    <source>
        <strain evidence="13">ABR2-2</strain>
    </source>
</reference>
<evidence type="ECO:0000256" key="6">
    <source>
        <dbReference type="ARBA" id="ARBA00022741"/>
    </source>
</evidence>
<dbReference type="GO" id="GO:0016779">
    <property type="term" value="F:nucleotidyltransferase activity"/>
    <property type="evidence" value="ECO:0007669"/>
    <property type="project" value="UniProtKB-KW"/>
</dbReference>